<dbReference type="InterPro" id="IPR013656">
    <property type="entry name" value="PAS_4"/>
</dbReference>
<feature type="domain" description="GGDEF" evidence="4">
    <location>
        <begin position="295"/>
        <end position="422"/>
    </location>
</feature>
<dbReference type="PROSITE" id="PS50112">
    <property type="entry name" value="PAS"/>
    <property type="match status" value="1"/>
</dbReference>
<dbReference type="InterPro" id="IPR029787">
    <property type="entry name" value="Nucleotide_cyclase"/>
</dbReference>
<dbReference type="InterPro" id="IPR000700">
    <property type="entry name" value="PAS-assoc_C"/>
</dbReference>
<dbReference type="PANTHER" id="PTHR44757">
    <property type="entry name" value="DIGUANYLATE CYCLASE DGCP"/>
    <property type="match status" value="1"/>
</dbReference>
<dbReference type="EMBL" id="JAAIJQ010000063">
    <property type="protein sequence ID" value="NEV63804.1"/>
    <property type="molecule type" value="Genomic_DNA"/>
</dbReference>
<comment type="caution">
    <text evidence="5">The sequence shown here is derived from an EMBL/GenBank/DDBJ whole genome shotgun (WGS) entry which is preliminary data.</text>
</comment>
<dbReference type="Pfam" id="PF00990">
    <property type="entry name" value="GGDEF"/>
    <property type="match status" value="1"/>
</dbReference>
<protein>
    <submittedName>
        <fullName evidence="5">Diguanylate cyclase</fullName>
    </submittedName>
</protein>
<dbReference type="GO" id="GO:0006355">
    <property type="term" value="P:regulation of DNA-templated transcription"/>
    <property type="evidence" value="ECO:0007669"/>
    <property type="project" value="InterPro"/>
</dbReference>
<dbReference type="SMART" id="SM00267">
    <property type="entry name" value="GGDEF"/>
    <property type="match status" value="1"/>
</dbReference>
<dbReference type="SMART" id="SM00091">
    <property type="entry name" value="PAS"/>
    <property type="match status" value="2"/>
</dbReference>
<dbReference type="CDD" id="cd01949">
    <property type="entry name" value="GGDEF"/>
    <property type="match status" value="1"/>
</dbReference>
<dbReference type="PROSITE" id="PS50887">
    <property type="entry name" value="GGDEF"/>
    <property type="match status" value="1"/>
</dbReference>
<dbReference type="InterPro" id="IPR043128">
    <property type="entry name" value="Rev_trsase/Diguanyl_cyclase"/>
</dbReference>
<proteinExistence type="predicted"/>
<evidence type="ECO:0000313" key="6">
    <source>
        <dbReference type="Proteomes" id="UP000483379"/>
    </source>
</evidence>
<dbReference type="Proteomes" id="UP000483379">
    <property type="component" value="Unassembled WGS sequence"/>
</dbReference>
<dbReference type="Pfam" id="PF08448">
    <property type="entry name" value="PAS_4"/>
    <property type="match status" value="1"/>
</dbReference>
<dbReference type="Gene3D" id="3.30.450.20">
    <property type="entry name" value="PAS domain"/>
    <property type="match status" value="2"/>
</dbReference>
<dbReference type="FunFam" id="3.30.70.270:FF:000001">
    <property type="entry name" value="Diguanylate cyclase domain protein"/>
    <property type="match status" value="1"/>
</dbReference>
<dbReference type="PANTHER" id="PTHR44757:SF2">
    <property type="entry name" value="BIOFILM ARCHITECTURE MAINTENANCE PROTEIN MBAA"/>
    <property type="match status" value="1"/>
</dbReference>
<dbReference type="NCBIfam" id="TIGR00254">
    <property type="entry name" value="GGDEF"/>
    <property type="match status" value="1"/>
</dbReference>
<accession>A0A6M0K3E5</accession>
<dbReference type="SUPFAM" id="SSF55785">
    <property type="entry name" value="PYP-like sensor domain (PAS domain)"/>
    <property type="match status" value="2"/>
</dbReference>
<sequence>MLLEGSHSSLFPTVNAIGTGVAVFSVEAGRQFELVTANELYAEVSELSVVEMVGRTLNEIFPRHIGREVGERLRECVVTQATVETEAVVERKDTQRWWRFIFAPLMAPGHAVRRVMHTCIEITDKKRLEYSLGISRKRFESVVEAAYDGIITVSRDYGINLVNDAACEVFEASREQLIGASLDTLVPHHYRSKHRGYFLGFGESSLSNRPMHARADVRGLRSDGSEFAAEVTIAKIRVGNDNEYMAVVRDISERAKLIEELKKAAVEDVLTGIHNRRYFEDALRQEVSRARRFEHPLSLAMFDVDDFKAINDVHGHAAGDQVLVRITKIVRDELREVDSLARWGGDEFVAILPETPVSEGERLFARIRASVSSGTAWADIGCRVAISVGLIGLEASDEGIETMLRRLDAAMYAAKCAKPKKA</sequence>
<dbReference type="InterPro" id="IPR000160">
    <property type="entry name" value="GGDEF_dom"/>
</dbReference>
<dbReference type="InterPro" id="IPR000014">
    <property type="entry name" value="PAS"/>
</dbReference>
<feature type="domain" description="PAS" evidence="2">
    <location>
        <begin position="135"/>
        <end position="187"/>
    </location>
</feature>
<dbReference type="InterPro" id="IPR001610">
    <property type="entry name" value="PAC"/>
</dbReference>
<dbReference type="SMART" id="SM00086">
    <property type="entry name" value="PAC"/>
    <property type="match status" value="1"/>
</dbReference>
<evidence type="ECO:0000256" key="1">
    <source>
        <dbReference type="ARBA" id="ARBA00001946"/>
    </source>
</evidence>
<dbReference type="InterPro" id="IPR052155">
    <property type="entry name" value="Biofilm_reg_signaling"/>
</dbReference>
<dbReference type="InterPro" id="IPR013767">
    <property type="entry name" value="PAS_fold"/>
</dbReference>
<dbReference type="CDD" id="cd00130">
    <property type="entry name" value="PAS"/>
    <property type="match status" value="2"/>
</dbReference>
<dbReference type="PROSITE" id="PS50113">
    <property type="entry name" value="PAC"/>
    <property type="match status" value="1"/>
</dbReference>
<dbReference type="AlphaFoldDB" id="A0A6M0K3E5"/>
<reference evidence="5 6" key="1">
    <citation type="submission" date="2020-02" db="EMBL/GenBank/DDBJ databases">
        <title>Genome sequences of Thiorhodococcus mannitoliphagus and Thiorhodococcus minor, purple sulfur photosynthetic bacteria in the gammaproteobacterial family, Chromatiaceae.</title>
        <authorList>
            <person name="Aviles F.A."/>
            <person name="Meyer T.E."/>
            <person name="Kyndt J.A."/>
        </authorList>
    </citation>
    <scope>NUCLEOTIDE SEQUENCE [LARGE SCALE GENOMIC DNA]</scope>
    <source>
        <strain evidence="5 6">DSM 11518</strain>
    </source>
</reference>
<evidence type="ECO:0000259" key="4">
    <source>
        <dbReference type="PROSITE" id="PS50887"/>
    </source>
</evidence>
<dbReference type="GO" id="GO:0003824">
    <property type="term" value="F:catalytic activity"/>
    <property type="evidence" value="ECO:0007669"/>
    <property type="project" value="UniProtKB-ARBA"/>
</dbReference>
<comment type="cofactor">
    <cofactor evidence="1">
        <name>Mg(2+)</name>
        <dbReference type="ChEBI" id="CHEBI:18420"/>
    </cofactor>
</comment>
<dbReference type="NCBIfam" id="TIGR00229">
    <property type="entry name" value="sensory_box"/>
    <property type="match status" value="2"/>
</dbReference>
<gene>
    <name evidence="5" type="ORF">G3446_18245</name>
</gene>
<feature type="domain" description="PAC" evidence="3">
    <location>
        <begin position="213"/>
        <end position="263"/>
    </location>
</feature>
<evidence type="ECO:0000259" key="3">
    <source>
        <dbReference type="PROSITE" id="PS50113"/>
    </source>
</evidence>
<dbReference type="Pfam" id="PF00989">
    <property type="entry name" value="PAS"/>
    <property type="match status" value="1"/>
</dbReference>
<evidence type="ECO:0000313" key="5">
    <source>
        <dbReference type="EMBL" id="NEV63804.1"/>
    </source>
</evidence>
<dbReference type="InterPro" id="IPR035965">
    <property type="entry name" value="PAS-like_dom_sf"/>
</dbReference>
<evidence type="ECO:0000259" key="2">
    <source>
        <dbReference type="PROSITE" id="PS50112"/>
    </source>
</evidence>
<keyword evidence="6" id="KW-1185">Reference proteome</keyword>
<organism evidence="5 6">
    <name type="scientific">Thiorhodococcus minor</name>
    <dbReference type="NCBI Taxonomy" id="57489"/>
    <lineage>
        <taxon>Bacteria</taxon>
        <taxon>Pseudomonadati</taxon>
        <taxon>Pseudomonadota</taxon>
        <taxon>Gammaproteobacteria</taxon>
        <taxon>Chromatiales</taxon>
        <taxon>Chromatiaceae</taxon>
        <taxon>Thiorhodococcus</taxon>
    </lineage>
</organism>
<dbReference type="Gene3D" id="3.30.70.270">
    <property type="match status" value="1"/>
</dbReference>
<dbReference type="SUPFAM" id="SSF55073">
    <property type="entry name" value="Nucleotide cyclase"/>
    <property type="match status" value="1"/>
</dbReference>
<dbReference type="RefSeq" id="WP_164454267.1">
    <property type="nucleotide sequence ID" value="NZ_JAAIJQ010000063.1"/>
</dbReference>
<name>A0A6M0K3E5_9GAMM</name>